<evidence type="ECO:0000313" key="3">
    <source>
        <dbReference type="Proteomes" id="UP001139648"/>
    </source>
</evidence>
<dbReference type="RefSeq" id="WP_253745371.1">
    <property type="nucleotide sequence ID" value="NZ_BAABKA010000065.1"/>
</dbReference>
<evidence type="ECO:0000256" key="1">
    <source>
        <dbReference type="SAM" id="MobiDB-lite"/>
    </source>
</evidence>
<reference evidence="2" key="1">
    <citation type="submission" date="2022-06" db="EMBL/GenBank/DDBJ databases">
        <title>Sequencing the genomes of 1000 actinobacteria strains.</title>
        <authorList>
            <person name="Klenk H.-P."/>
        </authorList>
    </citation>
    <scope>NUCLEOTIDE SEQUENCE</scope>
    <source>
        <strain evidence="2">DSM 46694</strain>
    </source>
</reference>
<gene>
    <name evidence="2" type="ORF">HD597_005305</name>
</gene>
<sequence>MKKVARRRQRLTGRPTSGKDSRSGLQGHRPSAPEATVLDLGWQPPVLRLVPLVPAATLEQLALRHGLTGEDHVSVNGQWWTPEQFLALKWIPELCEDEVDRVREEIPARYGGKIPADLALLDISGAHFLGFTTWNEVGIECRAEHVTALAQTSDLREALGVLHRDGWITPMADGFLDAPGLVLRPVPPAPPHVRRWPTASHLHTRFRLAPLPADEIPDLAALLDACRFPWTAQGLYPVTGETWTPEQLGRHPWVQAAAHGRDLPTMRAYEQLVARHGDEIPADQAIVELSGVVSPHIVTGNFDVVDDEQLILSFAQADDLCQALTTLHRDGLLIPLANGLLLVPALAKTIDAT</sequence>
<accession>A0A9X2K3L6</accession>
<dbReference type="EMBL" id="JAMZEB010000002">
    <property type="protein sequence ID" value="MCP2358285.1"/>
    <property type="molecule type" value="Genomic_DNA"/>
</dbReference>
<keyword evidence="3" id="KW-1185">Reference proteome</keyword>
<proteinExistence type="predicted"/>
<name>A0A9X2K3L6_9ACTN</name>
<dbReference type="Proteomes" id="UP001139648">
    <property type="component" value="Unassembled WGS sequence"/>
</dbReference>
<feature type="region of interest" description="Disordered" evidence="1">
    <location>
        <begin position="1"/>
        <end position="32"/>
    </location>
</feature>
<protein>
    <submittedName>
        <fullName evidence="2">Uncharacterized protein</fullName>
    </submittedName>
</protein>
<comment type="caution">
    <text evidence="2">The sequence shown here is derived from an EMBL/GenBank/DDBJ whole genome shotgun (WGS) entry which is preliminary data.</text>
</comment>
<dbReference type="AlphaFoldDB" id="A0A9X2K3L6"/>
<feature type="compositionally biased region" description="Basic residues" evidence="1">
    <location>
        <begin position="1"/>
        <end position="11"/>
    </location>
</feature>
<evidence type="ECO:0000313" key="2">
    <source>
        <dbReference type="EMBL" id="MCP2358285.1"/>
    </source>
</evidence>
<organism evidence="2 3">
    <name type="scientific">Nonomuraea thailandensis</name>
    <dbReference type="NCBI Taxonomy" id="1188745"/>
    <lineage>
        <taxon>Bacteria</taxon>
        <taxon>Bacillati</taxon>
        <taxon>Actinomycetota</taxon>
        <taxon>Actinomycetes</taxon>
        <taxon>Streptosporangiales</taxon>
        <taxon>Streptosporangiaceae</taxon>
        <taxon>Nonomuraea</taxon>
    </lineage>
</organism>